<dbReference type="AlphaFoldDB" id="A0A0S4LJS6"/>
<evidence type="ECO:0000313" key="2">
    <source>
        <dbReference type="EMBL" id="CUS37503.1"/>
    </source>
</evidence>
<organism evidence="2 3">
    <name type="scientific">Candidatus Nitrospira nitrosa</name>
    <dbReference type="NCBI Taxonomy" id="1742972"/>
    <lineage>
        <taxon>Bacteria</taxon>
        <taxon>Pseudomonadati</taxon>
        <taxon>Nitrospirota</taxon>
        <taxon>Nitrospiria</taxon>
        <taxon>Nitrospirales</taxon>
        <taxon>Nitrospiraceae</taxon>
        <taxon>Nitrospira</taxon>
    </lineage>
</organism>
<dbReference type="Gene3D" id="3.30.70.100">
    <property type="match status" value="1"/>
</dbReference>
<dbReference type="EMBL" id="CZQA01000010">
    <property type="protein sequence ID" value="CUS37503.1"/>
    <property type="molecule type" value="Genomic_DNA"/>
</dbReference>
<dbReference type="GO" id="GO:0046872">
    <property type="term" value="F:metal ion binding"/>
    <property type="evidence" value="ECO:0007669"/>
    <property type="project" value="InterPro"/>
</dbReference>
<proteinExistence type="predicted"/>
<dbReference type="Proteomes" id="UP000199032">
    <property type="component" value="Unassembled WGS sequence"/>
</dbReference>
<gene>
    <name evidence="2" type="ORF">COMA1_40088</name>
</gene>
<dbReference type="InterPro" id="IPR006121">
    <property type="entry name" value="HMA_dom"/>
</dbReference>
<dbReference type="InterPro" id="IPR036163">
    <property type="entry name" value="HMA_dom_sf"/>
</dbReference>
<evidence type="ECO:0000259" key="1">
    <source>
        <dbReference type="Pfam" id="PF00403"/>
    </source>
</evidence>
<accession>A0A0S4LJS6</accession>
<dbReference type="RefSeq" id="WP_141654360.1">
    <property type="nucleotide sequence ID" value="NZ_CZQA01000010.1"/>
</dbReference>
<keyword evidence="3" id="KW-1185">Reference proteome</keyword>
<sequence>MPYSSSQQALSTVFLAVGLFTSLPALATPPVKERLPLTMSGAGCSGKEAEINKILQAIPGVLSVDFNRIPDHVLVDITPSSVKPEDVLKRVNEAASSWQCKVEIIEGCISAKMPTASAAPHQHE</sequence>
<dbReference type="Pfam" id="PF00403">
    <property type="entry name" value="HMA"/>
    <property type="match status" value="1"/>
</dbReference>
<name>A0A0S4LJS6_9BACT</name>
<protein>
    <recommendedName>
        <fullName evidence="1">HMA domain-containing protein</fullName>
    </recommendedName>
</protein>
<dbReference type="SUPFAM" id="SSF55008">
    <property type="entry name" value="HMA, heavy metal-associated domain"/>
    <property type="match status" value="1"/>
</dbReference>
<feature type="domain" description="HMA" evidence="1">
    <location>
        <begin position="38"/>
        <end position="93"/>
    </location>
</feature>
<reference evidence="2 3" key="1">
    <citation type="submission" date="2015-10" db="EMBL/GenBank/DDBJ databases">
        <authorList>
            <person name="Gilbert D.G."/>
        </authorList>
    </citation>
    <scope>NUCLEOTIDE SEQUENCE [LARGE SCALE GENOMIC DNA]</scope>
    <source>
        <strain evidence="2">COMA1</strain>
    </source>
</reference>
<dbReference type="OrthoDB" id="9864826at2"/>
<evidence type="ECO:0000313" key="3">
    <source>
        <dbReference type="Proteomes" id="UP000199032"/>
    </source>
</evidence>